<dbReference type="RefSeq" id="WP_189511043.1">
    <property type="nucleotide sequence ID" value="NZ_BMXG01000001.1"/>
</dbReference>
<name>A0A8J3DF11_9BACT</name>
<sequence>MLGVVAGSLAFIVVALCIGLFYFMAATTCEERIRNQVLDLATLASTVVDAEEHHQLQNADLQGSPQHLQALKPLVAIHKKIPEVHYIYTMVYNGDRQFFVLDTAQNPIIAQRKDTEPSSVMSEYFPENPYEALAKTQLVDGQPYIFPEIYEDSYGRFISAVAPLMDDNGRLEGFLGVDYRVSVYENEIAQIRNMAIFALMVGAFGSILLGMLSSNQRAQSLIQVQERIRAENEMRAAKERAESALDTKQELLTIAAHDLKNPLAAIIGVADMMAIYLRDVPPRYLPEGTRNLFFKIPKYANNMLRIIEDVLKAETAERIGIQLADKPFSVTEAANEVVEFNRFASKKKKITIHYVCERAFYMIGDRDRMMEALDNLVSNAVKYSPPNSRVDVALGCDLARTMLRFSVTDEGPGLNEKDQQRLFQKFQKLSAKPTAGESSSGLGLSIVKHVVEAHGGQVFCESEKGFGATFIIEMPIVEARSLYEEYNENETPAEVPVSHLSSQRIAAFHKR</sequence>
<feature type="domain" description="Histidine kinase" evidence="8">
    <location>
        <begin position="254"/>
        <end position="478"/>
    </location>
</feature>
<keyword evidence="7" id="KW-0812">Transmembrane</keyword>
<keyword evidence="7" id="KW-1133">Transmembrane helix</keyword>
<dbReference type="InterPro" id="IPR050736">
    <property type="entry name" value="Sensor_HK_Regulatory"/>
</dbReference>
<feature type="transmembrane region" description="Helical" evidence="7">
    <location>
        <begin position="6"/>
        <end position="25"/>
    </location>
</feature>
<dbReference type="GO" id="GO:0000155">
    <property type="term" value="F:phosphorelay sensor kinase activity"/>
    <property type="evidence" value="ECO:0007669"/>
    <property type="project" value="InterPro"/>
</dbReference>
<dbReference type="Pfam" id="PF02518">
    <property type="entry name" value="HATPase_c"/>
    <property type="match status" value="1"/>
</dbReference>
<organism evidence="9 10">
    <name type="scientific">Cerasicoccus arenae</name>
    <dbReference type="NCBI Taxonomy" id="424488"/>
    <lineage>
        <taxon>Bacteria</taxon>
        <taxon>Pseudomonadati</taxon>
        <taxon>Verrucomicrobiota</taxon>
        <taxon>Opitutia</taxon>
        <taxon>Puniceicoccales</taxon>
        <taxon>Cerasicoccaceae</taxon>
        <taxon>Cerasicoccus</taxon>
    </lineage>
</organism>
<dbReference type="FunFam" id="3.30.565.10:FF:000006">
    <property type="entry name" value="Sensor histidine kinase WalK"/>
    <property type="match status" value="1"/>
</dbReference>
<evidence type="ECO:0000313" key="9">
    <source>
        <dbReference type="EMBL" id="GHB91125.1"/>
    </source>
</evidence>
<dbReference type="SMART" id="SM00387">
    <property type="entry name" value="HATPase_c"/>
    <property type="match status" value="1"/>
</dbReference>
<dbReference type="Gene3D" id="1.10.287.130">
    <property type="match status" value="1"/>
</dbReference>
<dbReference type="PANTHER" id="PTHR43711">
    <property type="entry name" value="TWO-COMPONENT HISTIDINE KINASE"/>
    <property type="match status" value="1"/>
</dbReference>
<keyword evidence="5" id="KW-0418">Kinase</keyword>
<dbReference type="InterPro" id="IPR036097">
    <property type="entry name" value="HisK_dim/P_sf"/>
</dbReference>
<keyword evidence="7" id="KW-0472">Membrane</keyword>
<dbReference type="Proteomes" id="UP000642829">
    <property type="component" value="Unassembled WGS sequence"/>
</dbReference>
<dbReference type="AlphaFoldDB" id="A0A8J3DF11"/>
<dbReference type="EMBL" id="BMXG01000001">
    <property type="protein sequence ID" value="GHB91125.1"/>
    <property type="molecule type" value="Genomic_DNA"/>
</dbReference>
<dbReference type="SUPFAM" id="SSF55874">
    <property type="entry name" value="ATPase domain of HSP90 chaperone/DNA topoisomerase II/histidine kinase"/>
    <property type="match status" value="1"/>
</dbReference>
<evidence type="ECO:0000259" key="8">
    <source>
        <dbReference type="PROSITE" id="PS50109"/>
    </source>
</evidence>
<dbReference type="InterPro" id="IPR003594">
    <property type="entry name" value="HATPase_dom"/>
</dbReference>
<dbReference type="InterPro" id="IPR036890">
    <property type="entry name" value="HATPase_C_sf"/>
</dbReference>
<comment type="caution">
    <text evidence="9">The sequence shown here is derived from an EMBL/GenBank/DDBJ whole genome shotgun (WGS) entry which is preliminary data.</text>
</comment>
<dbReference type="PROSITE" id="PS50109">
    <property type="entry name" value="HIS_KIN"/>
    <property type="match status" value="1"/>
</dbReference>
<evidence type="ECO:0000256" key="3">
    <source>
        <dbReference type="ARBA" id="ARBA00022553"/>
    </source>
</evidence>
<comment type="catalytic activity">
    <reaction evidence="1">
        <text>ATP + protein L-histidine = ADP + protein N-phospho-L-histidine.</text>
        <dbReference type="EC" id="2.7.13.3"/>
    </reaction>
</comment>
<keyword evidence="4" id="KW-0808">Transferase</keyword>
<proteinExistence type="predicted"/>
<dbReference type="CDD" id="cd00075">
    <property type="entry name" value="HATPase"/>
    <property type="match status" value="1"/>
</dbReference>
<dbReference type="Gene3D" id="3.30.565.10">
    <property type="entry name" value="Histidine kinase-like ATPase, C-terminal domain"/>
    <property type="match status" value="1"/>
</dbReference>
<keyword evidence="3" id="KW-0597">Phosphoprotein</keyword>
<dbReference type="SMART" id="SM00388">
    <property type="entry name" value="HisKA"/>
    <property type="match status" value="1"/>
</dbReference>
<accession>A0A8J3DF11</accession>
<evidence type="ECO:0000256" key="5">
    <source>
        <dbReference type="ARBA" id="ARBA00022777"/>
    </source>
</evidence>
<evidence type="ECO:0000256" key="6">
    <source>
        <dbReference type="ARBA" id="ARBA00023012"/>
    </source>
</evidence>
<reference evidence="9" key="2">
    <citation type="submission" date="2020-09" db="EMBL/GenBank/DDBJ databases">
        <authorList>
            <person name="Sun Q."/>
            <person name="Kim S."/>
        </authorList>
    </citation>
    <scope>NUCLEOTIDE SEQUENCE</scope>
    <source>
        <strain evidence="9">KCTC 12870</strain>
    </source>
</reference>
<evidence type="ECO:0000256" key="4">
    <source>
        <dbReference type="ARBA" id="ARBA00022679"/>
    </source>
</evidence>
<reference evidence="9" key="1">
    <citation type="journal article" date="2014" name="Int. J. Syst. Evol. Microbiol.">
        <title>Complete genome sequence of Corynebacterium casei LMG S-19264T (=DSM 44701T), isolated from a smear-ripened cheese.</title>
        <authorList>
            <consortium name="US DOE Joint Genome Institute (JGI-PGF)"/>
            <person name="Walter F."/>
            <person name="Albersmeier A."/>
            <person name="Kalinowski J."/>
            <person name="Ruckert C."/>
        </authorList>
    </citation>
    <scope>NUCLEOTIDE SEQUENCE</scope>
    <source>
        <strain evidence="9">KCTC 12870</strain>
    </source>
</reference>
<dbReference type="InterPro" id="IPR005467">
    <property type="entry name" value="His_kinase_dom"/>
</dbReference>
<evidence type="ECO:0000256" key="7">
    <source>
        <dbReference type="SAM" id="Phobius"/>
    </source>
</evidence>
<evidence type="ECO:0000313" key="10">
    <source>
        <dbReference type="Proteomes" id="UP000642829"/>
    </source>
</evidence>
<dbReference type="EC" id="2.7.13.3" evidence="2"/>
<dbReference type="CDD" id="cd18773">
    <property type="entry name" value="PDC1_HK_sensor"/>
    <property type="match status" value="1"/>
</dbReference>
<dbReference type="CDD" id="cd00082">
    <property type="entry name" value="HisKA"/>
    <property type="match status" value="1"/>
</dbReference>
<evidence type="ECO:0000256" key="1">
    <source>
        <dbReference type="ARBA" id="ARBA00000085"/>
    </source>
</evidence>
<dbReference type="InterPro" id="IPR003661">
    <property type="entry name" value="HisK_dim/P_dom"/>
</dbReference>
<keyword evidence="6" id="KW-0902">Two-component regulatory system</keyword>
<evidence type="ECO:0000256" key="2">
    <source>
        <dbReference type="ARBA" id="ARBA00012438"/>
    </source>
</evidence>
<feature type="transmembrane region" description="Helical" evidence="7">
    <location>
        <begin position="194"/>
        <end position="212"/>
    </location>
</feature>
<dbReference type="PANTHER" id="PTHR43711:SF26">
    <property type="entry name" value="SENSOR HISTIDINE KINASE RCSC"/>
    <property type="match status" value="1"/>
</dbReference>
<dbReference type="InterPro" id="IPR004358">
    <property type="entry name" value="Sig_transdc_His_kin-like_C"/>
</dbReference>
<keyword evidence="10" id="KW-1185">Reference proteome</keyword>
<dbReference type="SUPFAM" id="SSF47384">
    <property type="entry name" value="Homodimeric domain of signal transducing histidine kinase"/>
    <property type="match status" value="1"/>
</dbReference>
<gene>
    <name evidence="9" type="ORF">GCM10007047_02580</name>
</gene>
<dbReference type="Pfam" id="PF00512">
    <property type="entry name" value="HisKA"/>
    <property type="match status" value="1"/>
</dbReference>
<dbReference type="PRINTS" id="PR00344">
    <property type="entry name" value="BCTRLSENSOR"/>
</dbReference>
<protein>
    <recommendedName>
        <fullName evidence="2">histidine kinase</fullName>
        <ecNumber evidence="2">2.7.13.3</ecNumber>
    </recommendedName>
</protein>